<evidence type="ECO:0000256" key="1">
    <source>
        <dbReference type="ARBA" id="ARBA00001954"/>
    </source>
</evidence>
<dbReference type="GO" id="GO:0008198">
    <property type="term" value="F:ferrous iron binding"/>
    <property type="evidence" value="ECO:0007669"/>
    <property type="project" value="InterPro"/>
</dbReference>
<comment type="similarity">
    <text evidence="2 8">Belongs to the extradiol ring-cleavage dioxygenase family.</text>
</comment>
<evidence type="ECO:0000256" key="2">
    <source>
        <dbReference type="ARBA" id="ARBA00008784"/>
    </source>
</evidence>
<evidence type="ECO:0000313" key="10">
    <source>
        <dbReference type="EMBL" id="MDQ9070720.1"/>
    </source>
</evidence>
<dbReference type="CDD" id="cd07237">
    <property type="entry name" value="BphC1-RGP6_C_like"/>
    <property type="match status" value="1"/>
</dbReference>
<evidence type="ECO:0000256" key="3">
    <source>
        <dbReference type="ARBA" id="ARBA00022723"/>
    </source>
</evidence>
<dbReference type="CDD" id="cd07252">
    <property type="entry name" value="BphC1-RGP6_N_like"/>
    <property type="match status" value="1"/>
</dbReference>
<keyword evidence="4 8" id="KW-0058">Aromatic hydrocarbons catabolism</keyword>
<dbReference type="InterPro" id="IPR037523">
    <property type="entry name" value="VOC_core"/>
</dbReference>
<feature type="domain" description="VOC" evidence="9">
    <location>
        <begin position="6"/>
        <end position="120"/>
    </location>
</feature>
<organism evidence="10 11">
    <name type="scientific">Acinetobacter gerneri</name>
    <dbReference type="NCBI Taxonomy" id="202952"/>
    <lineage>
        <taxon>Bacteria</taxon>
        <taxon>Pseudomonadati</taxon>
        <taxon>Pseudomonadota</taxon>
        <taxon>Gammaproteobacteria</taxon>
        <taxon>Moraxellales</taxon>
        <taxon>Moraxellaceae</taxon>
        <taxon>Acinetobacter</taxon>
    </lineage>
</organism>
<dbReference type="Gene3D" id="3.10.180.10">
    <property type="entry name" value="2,3-Dihydroxybiphenyl 1,2-Dioxygenase, domain 1"/>
    <property type="match status" value="2"/>
</dbReference>
<keyword evidence="3" id="KW-0479">Metal-binding</keyword>
<dbReference type="RefSeq" id="WP_308955297.1">
    <property type="nucleotide sequence ID" value="NZ_JAVICY010000002.1"/>
</dbReference>
<dbReference type="SUPFAM" id="SSF54593">
    <property type="entry name" value="Glyoxalase/Bleomycin resistance protein/Dihydroxybiphenyl dioxygenase"/>
    <property type="match status" value="2"/>
</dbReference>
<accession>A0AAW8JGC1</accession>
<dbReference type="InterPro" id="IPR004360">
    <property type="entry name" value="Glyas_Fos-R_dOase_dom"/>
</dbReference>
<dbReference type="Pfam" id="PF22632">
    <property type="entry name" value="BphC_D1"/>
    <property type="match status" value="1"/>
</dbReference>
<dbReference type="EMBL" id="JAVIDA010000004">
    <property type="protein sequence ID" value="MDQ9070720.1"/>
    <property type="molecule type" value="Genomic_DNA"/>
</dbReference>
<keyword evidence="7 8" id="KW-0408">Iron</keyword>
<name>A0AAW8JGC1_9GAMM</name>
<evidence type="ECO:0000313" key="11">
    <source>
        <dbReference type="Proteomes" id="UP001243195"/>
    </source>
</evidence>
<evidence type="ECO:0000256" key="7">
    <source>
        <dbReference type="ARBA" id="ARBA00023004"/>
    </source>
</evidence>
<comment type="caution">
    <text evidence="10">The sequence shown here is derived from an EMBL/GenBank/DDBJ whole genome shotgun (WGS) entry which is preliminary data.</text>
</comment>
<evidence type="ECO:0000259" key="9">
    <source>
        <dbReference type="PROSITE" id="PS51819"/>
    </source>
</evidence>
<dbReference type="InterPro" id="IPR000486">
    <property type="entry name" value="Xdiol_ring_cleave_dOase_1/2"/>
</dbReference>
<evidence type="ECO:0000256" key="6">
    <source>
        <dbReference type="ARBA" id="ARBA00023002"/>
    </source>
</evidence>
<dbReference type="PROSITE" id="PS51819">
    <property type="entry name" value="VOC"/>
    <property type="match status" value="2"/>
</dbReference>
<dbReference type="InterPro" id="IPR029068">
    <property type="entry name" value="Glyas_Bleomycin-R_OHBP_Dase"/>
</dbReference>
<feature type="domain" description="VOC" evidence="9">
    <location>
        <begin position="143"/>
        <end position="266"/>
    </location>
</feature>
<keyword evidence="6 8" id="KW-0560">Oxidoreductase</keyword>
<evidence type="ECO:0000256" key="8">
    <source>
        <dbReference type="RuleBase" id="RU000683"/>
    </source>
</evidence>
<dbReference type="Pfam" id="PF00903">
    <property type="entry name" value="Glyoxalase"/>
    <property type="match status" value="1"/>
</dbReference>
<keyword evidence="5 8" id="KW-0223">Dioxygenase</keyword>
<gene>
    <name evidence="10" type="ORF">RFH51_04510</name>
</gene>
<dbReference type="Proteomes" id="UP001243195">
    <property type="component" value="Unassembled WGS sequence"/>
</dbReference>
<comment type="cofactor">
    <cofactor evidence="1 8">
        <name>Fe(2+)</name>
        <dbReference type="ChEBI" id="CHEBI:29033"/>
    </cofactor>
</comment>
<sequence length="304" mass="33962">MGHVTELAYLGVSATDLDAWESFAVDMLGMQLAKKTDQQLSLRMDQKAHRFLINLDQQNGHAFTGFACADENALQELVKVLREQGYEVLEGDANLAADRKVEQIYTTLDPIGNCVELIYGLQDADTPFHSTKIRSQFVTGRGGAGHEVLVEQGVDRKKIMDWYALLGFKLTDIIEEQITPEIKASVAFLHCNGRHHSLALANMPLPMNLHHFMIEVADISDVGSAYDRCMDAGYDFEMTLGMHPNDQMFSFYVKTPSGFSIEFGWGGLIIDENTWQVKHLDQLSAWGHRSGQVVAEKLLANVKP</sequence>
<proteinExistence type="inferred from homology"/>
<dbReference type="GO" id="GO:0051213">
    <property type="term" value="F:dioxygenase activity"/>
    <property type="evidence" value="ECO:0007669"/>
    <property type="project" value="UniProtKB-KW"/>
</dbReference>
<evidence type="ECO:0000256" key="4">
    <source>
        <dbReference type="ARBA" id="ARBA00022797"/>
    </source>
</evidence>
<evidence type="ECO:0000256" key="5">
    <source>
        <dbReference type="ARBA" id="ARBA00022964"/>
    </source>
</evidence>
<protein>
    <submittedName>
        <fullName evidence="10">VOC family protein</fullName>
    </submittedName>
</protein>
<dbReference type="PROSITE" id="PS00082">
    <property type="entry name" value="EXTRADIOL_DIOXYGENAS"/>
    <property type="match status" value="1"/>
</dbReference>
<reference evidence="10" key="1">
    <citation type="submission" date="2023-08" db="EMBL/GenBank/DDBJ databases">
        <title>Emergence of clinically-relevant ST2 carbapenem-resistant Acinetobacter baumannii strains in hospital sewages in Zhejiang, East of China.</title>
        <authorList>
            <person name="Kaichao C."/>
            <person name="Zhang R."/>
        </authorList>
    </citation>
    <scope>NUCLEOTIDE SEQUENCE</scope>
    <source>
        <strain evidence="10">M-SY-60</strain>
    </source>
</reference>
<dbReference type="AlphaFoldDB" id="A0AAW8JGC1"/>